<proteinExistence type="predicted"/>
<keyword evidence="1" id="KW-0812">Transmembrane</keyword>
<keyword evidence="1" id="KW-0472">Membrane</keyword>
<dbReference type="Proteomes" id="UP001500668">
    <property type="component" value="Unassembled WGS sequence"/>
</dbReference>
<keyword evidence="1" id="KW-1133">Transmembrane helix</keyword>
<feature type="transmembrane region" description="Helical" evidence="1">
    <location>
        <begin position="28"/>
        <end position="51"/>
    </location>
</feature>
<evidence type="ECO:0000313" key="3">
    <source>
        <dbReference type="Proteomes" id="UP001500668"/>
    </source>
</evidence>
<dbReference type="EMBL" id="BAAACA010000037">
    <property type="protein sequence ID" value="GAA0616057.1"/>
    <property type="molecule type" value="Genomic_DNA"/>
</dbReference>
<gene>
    <name evidence="2" type="ORF">GCM10010394_52680</name>
</gene>
<feature type="transmembrane region" description="Helical" evidence="1">
    <location>
        <begin position="63"/>
        <end position="87"/>
    </location>
</feature>
<protein>
    <submittedName>
        <fullName evidence="2">Uncharacterized protein</fullName>
    </submittedName>
</protein>
<evidence type="ECO:0000313" key="2">
    <source>
        <dbReference type="EMBL" id="GAA0616057.1"/>
    </source>
</evidence>
<accession>A0ABN1GPU8</accession>
<comment type="caution">
    <text evidence="2">The sequence shown here is derived from an EMBL/GenBank/DDBJ whole genome shotgun (WGS) entry which is preliminary data.</text>
</comment>
<sequence length="90" mass="8977">MAVHLEFAGAPPAGARIRAMNGMGGAEAGPAVFAGTVFVLFGGALLLWTGARLRHGAPVADGAGPLASAVLAVFFGAVLLLAGVWCFTRL</sequence>
<evidence type="ECO:0000256" key="1">
    <source>
        <dbReference type="SAM" id="Phobius"/>
    </source>
</evidence>
<organism evidence="2 3">
    <name type="scientific">Streptomyces crystallinus</name>
    <dbReference type="NCBI Taxonomy" id="68191"/>
    <lineage>
        <taxon>Bacteria</taxon>
        <taxon>Bacillati</taxon>
        <taxon>Actinomycetota</taxon>
        <taxon>Actinomycetes</taxon>
        <taxon>Kitasatosporales</taxon>
        <taxon>Streptomycetaceae</taxon>
        <taxon>Streptomyces</taxon>
    </lineage>
</organism>
<name>A0ABN1GPU8_9ACTN</name>
<keyword evidence="3" id="KW-1185">Reference proteome</keyword>
<reference evidence="2 3" key="1">
    <citation type="journal article" date="2019" name="Int. J. Syst. Evol. Microbiol.">
        <title>The Global Catalogue of Microorganisms (GCM) 10K type strain sequencing project: providing services to taxonomists for standard genome sequencing and annotation.</title>
        <authorList>
            <consortium name="The Broad Institute Genomics Platform"/>
            <consortium name="The Broad Institute Genome Sequencing Center for Infectious Disease"/>
            <person name="Wu L."/>
            <person name="Ma J."/>
        </authorList>
    </citation>
    <scope>NUCLEOTIDE SEQUENCE [LARGE SCALE GENOMIC DNA]</scope>
    <source>
        <strain evidence="2 3">JCM 5067</strain>
    </source>
</reference>